<dbReference type="Proteomes" id="UP000245911">
    <property type="component" value="Unassembled WGS sequence"/>
</dbReference>
<protein>
    <submittedName>
        <fullName evidence="2">Uncharacterized protein</fullName>
    </submittedName>
</protein>
<keyword evidence="1" id="KW-1133">Transmembrane helix</keyword>
<gene>
    <name evidence="2" type="ORF">DDE20_03605</name>
</gene>
<organism evidence="2 3">
    <name type="scientific">Pararhodobacter oceanensis</name>
    <dbReference type="NCBI Taxonomy" id="2172121"/>
    <lineage>
        <taxon>Bacteria</taxon>
        <taxon>Pseudomonadati</taxon>
        <taxon>Pseudomonadota</taxon>
        <taxon>Alphaproteobacteria</taxon>
        <taxon>Rhodobacterales</taxon>
        <taxon>Paracoccaceae</taxon>
        <taxon>Pararhodobacter</taxon>
    </lineage>
</organism>
<keyword evidence="1" id="KW-0812">Transmembrane</keyword>
<keyword evidence="1" id="KW-0472">Membrane</keyword>
<evidence type="ECO:0000313" key="2">
    <source>
        <dbReference type="EMBL" id="PVH30617.1"/>
    </source>
</evidence>
<comment type="caution">
    <text evidence="2">The sequence shown here is derived from an EMBL/GenBank/DDBJ whole genome shotgun (WGS) entry which is preliminary data.</text>
</comment>
<evidence type="ECO:0000313" key="3">
    <source>
        <dbReference type="Proteomes" id="UP000245911"/>
    </source>
</evidence>
<dbReference type="AlphaFoldDB" id="A0A2T8HYV5"/>
<accession>A0A2T8HYV5</accession>
<keyword evidence="3" id="KW-1185">Reference proteome</keyword>
<dbReference type="OrthoDB" id="7862372at2"/>
<sequence>MKPTIKNFVCNEFGGVPLNIIALTASVFGASVFGLGKFVDQARAQTMLQTEISLVMPLQELHMTRPARQSTEAALRAMDDATLSLAYARIHATFREYIGRDDLTVARALVDYAMLTEAELHARGVMRPGGTDSAIDMLTTYQLVL</sequence>
<dbReference type="EMBL" id="QDKM01000001">
    <property type="protein sequence ID" value="PVH30617.1"/>
    <property type="molecule type" value="Genomic_DNA"/>
</dbReference>
<evidence type="ECO:0000256" key="1">
    <source>
        <dbReference type="SAM" id="Phobius"/>
    </source>
</evidence>
<feature type="transmembrane region" description="Helical" evidence="1">
    <location>
        <begin position="20"/>
        <end position="39"/>
    </location>
</feature>
<proteinExistence type="predicted"/>
<name>A0A2T8HYV5_9RHOB</name>
<dbReference type="RefSeq" id="WP_116557038.1">
    <property type="nucleotide sequence ID" value="NZ_JBLWXM010000023.1"/>
</dbReference>
<reference evidence="2 3" key="1">
    <citation type="submission" date="2018-04" db="EMBL/GenBank/DDBJ databases">
        <title>Pararhodobacter oceanense sp. nov., isolated from marine intertidal sediment.</title>
        <authorList>
            <person name="Wang X.-L."/>
            <person name="Du Z.-J."/>
        </authorList>
    </citation>
    <scope>NUCLEOTIDE SEQUENCE [LARGE SCALE GENOMIC DNA]</scope>
    <source>
        <strain evidence="2 3">AM505</strain>
    </source>
</reference>